<evidence type="ECO:0000259" key="1">
    <source>
        <dbReference type="PROSITE" id="PS50280"/>
    </source>
</evidence>
<dbReference type="SUPFAM" id="SSF82199">
    <property type="entry name" value="SET domain"/>
    <property type="match status" value="1"/>
</dbReference>
<dbReference type="Gene3D" id="3.90.1410.10">
    <property type="entry name" value="set domain protein methyltransferase, domain 1"/>
    <property type="match status" value="1"/>
</dbReference>
<keyword evidence="3" id="KW-1185">Reference proteome</keyword>
<reference evidence="2 3" key="1">
    <citation type="submission" date="2023-06" db="EMBL/GenBank/DDBJ databases">
        <title>Black Yeasts Isolated from many extreme environments.</title>
        <authorList>
            <person name="Coleine C."/>
            <person name="Stajich J.E."/>
            <person name="Selbmann L."/>
        </authorList>
    </citation>
    <scope>NUCLEOTIDE SEQUENCE [LARGE SCALE GENOMIC DNA]</scope>
    <source>
        <strain evidence="2 3">CCFEE 5887</strain>
    </source>
</reference>
<dbReference type="PROSITE" id="PS50280">
    <property type="entry name" value="SET"/>
    <property type="match status" value="1"/>
</dbReference>
<gene>
    <name evidence="2" type="ORF">LTR25_008391</name>
</gene>
<dbReference type="InterPro" id="IPR001214">
    <property type="entry name" value="SET_dom"/>
</dbReference>
<protein>
    <recommendedName>
        <fullName evidence="1">SET domain-containing protein</fullName>
    </recommendedName>
</protein>
<dbReference type="EMBL" id="JAXLQG010000017">
    <property type="protein sequence ID" value="KAK5531284.1"/>
    <property type="molecule type" value="Genomic_DNA"/>
</dbReference>
<dbReference type="PANTHER" id="PTHR13271">
    <property type="entry name" value="UNCHARACTERIZED PUTATIVE METHYLTRANSFERASE"/>
    <property type="match status" value="1"/>
</dbReference>
<evidence type="ECO:0000313" key="2">
    <source>
        <dbReference type="EMBL" id="KAK5531284.1"/>
    </source>
</evidence>
<dbReference type="PANTHER" id="PTHR13271:SF137">
    <property type="entry name" value="SET DOMAIN-CONTAINING PROTEIN"/>
    <property type="match status" value="1"/>
</dbReference>
<dbReference type="InterPro" id="IPR050600">
    <property type="entry name" value="SETD3_SETD6_MTase"/>
</dbReference>
<comment type="caution">
    <text evidence="2">The sequence shown here is derived from an EMBL/GenBank/DDBJ whole genome shotgun (WGS) entry which is preliminary data.</text>
</comment>
<sequence length="377" mass="43089">MTNHEQLTKWAIDCGFKLNGIRAHSFPGRGLGIVAEKNIEPGEVLMTIPMSVVRRAETVPKSISKSIQKSSPCSNNGLLAAELAQDQSDNYALWRESLPTIEDLQEAMPVMWEPELCQLIPPKAKTILLKQQRRIGQDWDAITAANLEIPMHLYQYYWLLINTRTFYYTPPRRKTPPTDPDECLAIVPYGDYFNHSDAGCKVSYTRSQYSVVADRPYNKGEEVFVSYGAHSNDLLLAEYGFILEDNQWDEATLDEVVIPLFTEGQSEALTNEGYFANFNLDKEGACYRTKVALRLLCMPLGQWRRGLAQGFDDGDKYQPILNESLVSVFNTYREIVRARLEQISRLDVGLASQRDTLKRRWRQIDKLLIDATDQLRH</sequence>
<evidence type="ECO:0000313" key="3">
    <source>
        <dbReference type="Proteomes" id="UP001345827"/>
    </source>
</evidence>
<feature type="domain" description="SET" evidence="1">
    <location>
        <begin position="19"/>
        <end position="228"/>
    </location>
</feature>
<name>A0AAV9PX01_9PEZI</name>
<proteinExistence type="predicted"/>
<dbReference type="AlphaFoldDB" id="A0AAV9PX01"/>
<dbReference type="InterPro" id="IPR046341">
    <property type="entry name" value="SET_dom_sf"/>
</dbReference>
<accession>A0AAV9PX01</accession>
<dbReference type="Pfam" id="PF00856">
    <property type="entry name" value="SET"/>
    <property type="match status" value="1"/>
</dbReference>
<dbReference type="Proteomes" id="UP001345827">
    <property type="component" value="Unassembled WGS sequence"/>
</dbReference>
<dbReference type="GO" id="GO:0016279">
    <property type="term" value="F:protein-lysine N-methyltransferase activity"/>
    <property type="evidence" value="ECO:0007669"/>
    <property type="project" value="UniProtKB-ARBA"/>
</dbReference>
<organism evidence="2 3">
    <name type="scientific">Vermiconidia calcicola</name>
    <dbReference type="NCBI Taxonomy" id="1690605"/>
    <lineage>
        <taxon>Eukaryota</taxon>
        <taxon>Fungi</taxon>
        <taxon>Dikarya</taxon>
        <taxon>Ascomycota</taxon>
        <taxon>Pezizomycotina</taxon>
        <taxon>Dothideomycetes</taxon>
        <taxon>Dothideomycetidae</taxon>
        <taxon>Mycosphaerellales</taxon>
        <taxon>Extremaceae</taxon>
        <taxon>Vermiconidia</taxon>
    </lineage>
</organism>